<dbReference type="EMBL" id="CP022530">
    <property type="protein sequence ID" value="ASP39130.1"/>
    <property type="molecule type" value="Genomic_DNA"/>
</dbReference>
<dbReference type="KEGG" id="bsan:CHH28_10755"/>
<proteinExistence type="predicted"/>
<evidence type="ECO:0000313" key="2">
    <source>
        <dbReference type="Proteomes" id="UP000202440"/>
    </source>
</evidence>
<dbReference type="Proteomes" id="UP000202440">
    <property type="component" value="Chromosome"/>
</dbReference>
<keyword evidence="2" id="KW-1185">Reference proteome</keyword>
<reference evidence="1 2" key="1">
    <citation type="submission" date="2017-07" db="EMBL/GenBank/DDBJ databases">
        <title>Annotated genome sequence of Bacterioplanes sanyensis isolated from Red Sea.</title>
        <authorList>
            <person name="Rehman Z.U."/>
        </authorList>
    </citation>
    <scope>NUCLEOTIDE SEQUENCE [LARGE SCALE GENOMIC DNA]</scope>
    <source>
        <strain evidence="1 2">NV9</strain>
    </source>
</reference>
<organism evidence="1 2">
    <name type="scientific">Bacterioplanes sanyensis</name>
    <dbReference type="NCBI Taxonomy" id="1249553"/>
    <lineage>
        <taxon>Bacteria</taxon>
        <taxon>Pseudomonadati</taxon>
        <taxon>Pseudomonadota</taxon>
        <taxon>Gammaproteobacteria</taxon>
        <taxon>Oceanospirillales</taxon>
        <taxon>Oceanospirillaceae</taxon>
        <taxon>Bacterioplanes</taxon>
    </lineage>
</organism>
<sequence length="63" mass="6786">MNDHAGVGSATKLGGLELARRHDGGGGAEYRKKSRYTAVHSGAAIIQIDRVVAINVWLFFDQC</sequence>
<gene>
    <name evidence="1" type="ORF">CHH28_10755</name>
</gene>
<name>A0A222FK31_9GAMM</name>
<evidence type="ECO:0000313" key="1">
    <source>
        <dbReference type="EMBL" id="ASP39130.1"/>
    </source>
</evidence>
<accession>A0A222FK31</accession>
<dbReference type="AlphaFoldDB" id="A0A222FK31"/>
<protein>
    <submittedName>
        <fullName evidence="1">Uncharacterized protein</fullName>
    </submittedName>
</protein>